<feature type="transmembrane region" description="Helical" evidence="6">
    <location>
        <begin position="47"/>
        <end position="66"/>
    </location>
</feature>
<feature type="transmembrane region" description="Helical" evidence="6">
    <location>
        <begin position="143"/>
        <end position="164"/>
    </location>
</feature>
<organism evidence="7">
    <name type="scientific">freshwater metagenome</name>
    <dbReference type="NCBI Taxonomy" id="449393"/>
    <lineage>
        <taxon>unclassified sequences</taxon>
        <taxon>metagenomes</taxon>
        <taxon>ecological metagenomes</taxon>
    </lineage>
</organism>
<name>A0A6J6K311_9ZZZZ</name>
<feature type="transmembrane region" description="Helical" evidence="6">
    <location>
        <begin position="383"/>
        <end position="405"/>
    </location>
</feature>
<dbReference type="PANTHER" id="PTHR30474">
    <property type="entry name" value="CELL CYCLE PROTEIN"/>
    <property type="match status" value="1"/>
</dbReference>
<dbReference type="PANTHER" id="PTHR30474:SF3">
    <property type="entry name" value="PEPTIDOGLYCAN GLYCOSYLTRANSFERASE RODA"/>
    <property type="match status" value="1"/>
</dbReference>
<feature type="transmembrane region" description="Helical" evidence="6">
    <location>
        <begin position="417"/>
        <end position="436"/>
    </location>
</feature>
<evidence type="ECO:0000313" key="7">
    <source>
        <dbReference type="EMBL" id="CAB4642783.1"/>
    </source>
</evidence>
<dbReference type="GO" id="GO:0051301">
    <property type="term" value="P:cell division"/>
    <property type="evidence" value="ECO:0007669"/>
    <property type="project" value="InterPro"/>
</dbReference>
<dbReference type="GO" id="GO:0032153">
    <property type="term" value="C:cell division site"/>
    <property type="evidence" value="ECO:0007669"/>
    <property type="project" value="TreeGrafter"/>
</dbReference>
<evidence type="ECO:0000256" key="3">
    <source>
        <dbReference type="ARBA" id="ARBA00022960"/>
    </source>
</evidence>
<evidence type="ECO:0000256" key="4">
    <source>
        <dbReference type="ARBA" id="ARBA00022989"/>
    </source>
</evidence>
<protein>
    <submittedName>
        <fullName evidence="7">Unannotated protein</fullName>
    </submittedName>
</protein>
<feature type="transmembrane region" description="Helical" evidence="6">
    <location>
        <begin position="113"/>
        <end position="131"/>
    </location>
</feature>
<dbReference type="GO" id="GO:0005886">
    <property type="term" value="C:plasma membrane"/>
    <property type="evidence" value="ECO:0007669"/>
    <property type="project" value="TreeGrafter"/>
</dbReference>
<dbReference type="GO" id="GO:0008360">
    <property type="term" value="P:regulation of cell shape"/>
    <property type="evidence" value="ECO:0007669"/>
    <property type="project" value="UniProtKB-KW"/>
</dbReference>
<dbReference type="AlphaFoldDB" id="A0A6J6K311"/>
<evidence type="ECO:0000256" key="2">
    <source>
        <dbReference type="ARBA" id="ARBA00022692"/>
    </source>
</evidence>
<sequence>MSETLNRYRVSTRRSAELALLVGAWLIGVFAWILVDSATGETSLGGWTSLLSAGVLLLITHGVVRWQAPYADPLLLPSVAALNMLGLAMIHRLDIAAAQRAISNGSPMPTPDVYLQLTWMLVGLVAFMLVLSFVGDHRRLQRFTFTAGFAGIALLFLPLLPFIGSEVNGARLWINFLGFTFQPGELAKVALTIFFAGFLVTRRHSLALVHKKILGVGVPRAKDVGPLLLVWFAALLVLILERDLGTSLLLFGLFIVMLYVATGRRSWVLIGGSLLTVGGGLAYQAFGHVRVRFDVWLDPFADANGSGFQIVQSLYGFANGGIFGTGWGQGYPQLVPFAKTDFITSALGEELGLMGMIAILLLFAIVVERGARAAVATRDPFGNLLAIGLTTVIGLQTFIVIGGVTRLVPLTGLTTPFLSYGGSSLVANYIIIALLIRISNAARAPEVTDADLVLRQDGESND</sequence>
<evidence type="ECO:0000256" key="6">
    <source>
        <dbReference type="SAM" id="Phobius"/>
    </source>
</evidence>
<dbReference type="GO" id="GO:0015648">
    <property type="term" value="F:lipid-linked peptidoglycan transporter activity"/>
    <property type="evidence" value="ECO:0007669"/>
    <property type="project" value="TreeGrafter"/>
</dbReference>
<feature type="transmembrane region" description="Helical" evidence="6">
    <location>
        <begin position="221"/>
        <end position="240"/>
    </location>
</feature>
<feature type="transmembrane region" description="Helical" evidence="6">
    <location>
        <begin position="246"/>
        <end position="262"/>
    </location>
</feature>
<gene>
    <name evidence="7" type="ORF">UFOPK2171_00199</name>
</gene>
<keyword evidence="4 6" id="KW-1133">Transmembrane helix</keyword>
<dbReference type="InterPro" id="IPR018365">
    <property type="entry name" value="Cell_cycle_FtsW-rel_CS"/>
</dbReference>
<feature type="transmembrane region" description="Helical" evidence="6">
    <location>
        <begin position="176"/>
        <end position="200"/>
    </location>
</feature>
<dbReference type="EMBL" id="CAEZWD010000011">
    <property type="protein sequence ID" value="CAB4642783.1"/>
    <property type="molecule type" value="Genomic_DNA"/>
</dbReference>
<accession>A0A6J6K311</accession>
<keyword evidence="2 6" id="KW-0812">Transmembrane</keyword>
<evidence type="ECO:0000256" key="1">
    <source>
        <dbReference type="ARBA" id="ARBA00004141"/>
    </source>
</evidence>
<feature type="transmembrane region" description="Helical" evidence="6">
    <location>
        <begin position="267"/>
        <end position="286"/>
    </location>
</feature>
<dbReference type="PROSITE" id="PS00428">
    <property type="entry name" value="FTSW_RODA_SPOVE"/>
    <property type="match status" value="1"/>
</dbReference>
<reference evidence="7" key="1">
    <citation type="submission" date="2020-05" db="EMBL/GenBank/DDBJ databases">
        <authorList>
            <person name="Chiriac C."/>
            <person name="Salcher M."/>
            <person name="Ghai R."/>
            <person name="Kavagutti S V."/>
        </authorList>
    </citation>
    <scope>NUCLEOTIDE SEQUENCE</scope>
</reference>
<keyword evidence="3" id="KW-0133">Cell shape</keyword>
<feature type="transmembrane region" description="Helical" evidence="6">
    <location>
        <begin position="16"/>
        <end position="35"/>
    </location>
</feature>
<keyword evidence="5 6" id="KW-0472">Membrane</keyword>
<comment type="subcellular location">
    <subcellularLocation>
        <location evidence="1">Membrane</location>
        <topology evidence="1">Multi-pass membrane protein</topology>
    </subcellularLocation>
</comment>
<feature type="transmembrane region" description="Helical" evidence="6">
    <location>
        <begin position="73"/>
        <end position="93"/>
    </location>
</feature>
<evidence type="ECO:0000256" key="5">
    <source>
        <dbReference type="ARBA" id="ARBA00023136"/>
    </source>
</evidence>
<proteinExistence type="predicted"/>
<dbReference type="InterPro" id="IPR001182">
    <property type="entry name" value="FtsW/RodA"/>
</dbReference>
<feature type="transmembrane region" description="Helical" evidence="6">
    <location>
        <begin position="351"/>
        <end position="371"/>
    </location>
</feature>
<dbReference type="Pfam" id="PF01098">
    <property type="entry name" value="FTSW_RODA_SPOVE"/>
    <property type="match status" value="1"/>
</dbReference>